<evidence type="ECO:0000256" key="3">
    <source>
        <dbReference type="ARBA" id="ARBA00022448"/>
    </source>
</evidence>
<dbReference type="Pfam" id="PF01497">
    <property type="entry name" value="Peripla_BP_2"/>
    <property type="match status" value="1"/>
</dbReference>
<reference evidence="8 9" key="1">
    <citation type="submission" date="2016-05" db="EMBL/GenBank/DDBJ databases">
        <title>Paenibacillus oryzae. sp. nov., isolated from the rice root.</title>
        <authorList>
            <person name="Zhang J."/>
            <person name="Zhang X."/>
        </authorList>
    </citation>
    <scope>NUCLEOTIDE SEQUENCE [LARGE SCALE GENOMIC DNA]</scope>
    <source>
        <strain evidence="8 9">1DrF-4</strain>
    </source>
</reference>
<feature type="signal peptide" evidence="6">
    <location>
        <begin position="1"/>
        <end position="24"/>
    </location>
</feature>
<evidence type="ECO:0000313" key="9">
    <source>
        <dbReference type="Proteomes" id="UP000092024"/>
    </source>
</evidence>
<evidence type="ECO:0000256" key="1">
    <source>
        <dbReference type="ARBA" id="ARBA00004196"/>
    </source>
</evidence>
<comment type="caution">
    <text evidence="8">The sequence shown here is derived from an EMBL/GenBank/DDBJ whole genome shotgun (WGS) entry which is preliminary data.</text>
</comment>
<keyword evidence="3" id="KW-0813">Transport</keyword>
<dbReference type="PANTHER" id="PTHR30532">
    <property type="entry name" value="IRON III DICITRATE-BINDING PERIPLASMIC PROTEIN"/>
    <property type="match status" value="1"/>
</dbReference>
<feature type="domain" description="Fe/B12 periplasmic-binding" evidence="7">
    <location>
        <begin position="86"/>
        <end position="343"/>
    </location>
</feature>
<feature type="compositionally biased region" description="Low complexity" evidence="5">
    <location>
        <begin position="38"/>
        <end position="63"/>
    </location>
</feature>
<name>A0A1A5YDK5_9BACL</name>
<dbReference type="PROSITE" id="PS50983">
    <property type="entry name" value="FE_B12_PBP"/>
    <property type="match status" value="1"/>
</dbReference>
<evidence type="ECO:0000256" key="2">
    <source>
        <dbReference type="ARBA" id="ARBA00008814"/>
    </source>
</evidence>
<dbReference type="GO" id="GO:0030288">
    <property type="term" value="C:outer membrane-bounded periplasmic space"/>
    <property type="evidence" value="ECO:0007669"/>
    <property type="project" value="TreeGrafter"/>
</dbReference>
<dbReference type="PANTHER" id="PTHR30532:SF26">
    <property type="entry name" value="IRON(3+)-HYDROXAMATE-BINDING PROTEIN FHUD"/>
    <property type="match status" value="1"/>
</dbReference>
<evidence type="ECO:0000256" key="5">
    <source>
        <dbReference type="SAM" id="MobiDB-lite"/>
    </source>
</evidence>
<dbReference type="InterPro" id="IPR002491">
    <property type="entry name" value="ABC_transptr_periplasmic_BD"/>
</dbReference>
<keyword evidence="4 6" id="KW-0732">Signal</keyword>
<evidence type="ECO:0000256" key="6">
    <source>
        <dbReference type="SAM" id="SignalP"/>
    </source>
</evidence>
<keyword evidence="9" id="KW-1185">Reference proteome</keyword>
<sequence>MILLRSKKHLLPLVVLVIFATLLAACGGNSNTGAQNDGGATTSEPTAAATPTAAPAEEAGTPADASETVTFKAANGDIEVPRNPQRIVDGTAFYTGFFLALGVTPVGVQEGVLNSPYLKDKLAGAQSLGNDPTPENVLALNPDLIVLFSGTEGIEQLEKIAPVVTINYGSKNYKEQLLEFGKLTNKEAEAQAWIQQWEAEINELKPKVQEAVGDKTVSILNPYEKGLYVFGHNYGRGGEIIYSELGMKAPEEAQKKVIDSGTGWAAISMETLPQYAGDIIFTSPWSGDTADPKVVYENAVWLGLPAVKAGNVFQLDPTADTFNDPVTMQAQLQFIADSLLSAK</sequence>
<evidence type="ECO:0000256" key="4">
    <source>
        <dbReference type="ARBA" id="ARBA00022729"/>
    </source>
</evidence>
<dbReference type="STRING" id="1844972.A7K91_06940"/>
<evidence type="ECO:0000313" key="8">
    <source>
        <dbReference type="EMBL" id="OBR63668.1"/>
    </source>
</evidence>
<feature type="region of interest" description="Disordered" evidence="5">
    <location>
        <begin position="34"/>
        <end position="65"/>
    </location>
</feature>
<dbReference type="AlphaFoldDB" id="A0A1A5YDK5"/>
<dbReference type="Gene3D" id="3.40.50.1980">
    <property type="entry name" value="Nitrogenase molybdenum iron protein domain"/>
    <property type="match status" value="2"/>
</dbReference>
<evidence type="ECO:0000259" key="7">
    <source>
        <dbReference type="PROSITE" id="PS50983"/>
    </source>
</evidence>
<dbReference type="SUPFAM" id="SSF53807">
    <property type="entry name" value="Helical backbone' metal receptor"/>
    <property type="match status" value="1"/>
</dbReference>
<comment type="subcellular location">
    <subcellularLocation>
        <location evidence="1">Cell envelope</location>
    </subcellularLocation>
</comment>
<dbReference type="GO" id="GO:1901678">
    <property type="term" value="P:iron coordination entity transport"/>
    <property type="evidence" value="ECO:0007669"/>
    <property type="project" value="UniProtKB-ARBA"/>
</dbReference>
<accession>A0A1A5YDK5</accession>
<dbReference type="OrthoDB" id="2241086at2"/>
<dbReference type="Proteomes" id="UP000092024">
    <property type="component" value="Unassembled WGS sequence"/>
</dbReference>
<feature type="chain" id="PRO_5038705134" evidence="6">
    <location>
        <begin position="25"/>
        <end position="343"/>
    </location>
</feature>
<comment type="similarity">
    <text evidence="2">Belongs to the bacterial solute-binding protein 8 family.</text>
</comment>
<dbReference type="PROSITE" id="PS51257">
    <property type="entry name" value="PROKAR_LIPOPROTEIN"/>
    <property type="match status" value="1"/>
</dbReference>
<dbReference type="InterPro" id="IPR051313">
    <property type="entry name" value="Bact_iron-sidero_bind"/>
</dbReference>
<gene>
    <name evidence="8" type="ORF">A7K91_06940</name>
</gene>
<proteinExistence type="inferred from homology"/>
<protein>
    <submittedName>
        <fullName evidence="8">Iron(3+)-hydroxamate-binding protein fhuD</fullName>
    </submittedName>
</protein>
<dbReference type="EMBL" id="LYPA01000071">
    <property type="protein sequence ID" value="OBR63668.1"/>
    <property type="molecule type" value="Genomic_DNA"/>
</dbReference>
<organism evidence="8 9">
    <name type="scientific">Paenibacillus oryzae</name>
    <dbReference type="NCBI Taxonomy" id="1844972"/>
    <lineage>
        <taxon>Bacteria</taxon>
        <taxon>Bacillati</taxon>
        <taxon>Bacillota</taxon>
        <taxon>Bacilli</taxon>
        <taxon>Bacillales</taxon>
        <taxon>Paenibacillaceae</taxon>
        <taxon>Paenibacillus</taxon>
    </lineage>
</organism>